<evidence type="ECO:0000256" key="4">
    <source>
        <dbReference type="ARBA" id="ARBA00023180"/>
    </source>
</evidence>
<evidence type="ECO:0000256" key="2">
    <source>
        <dbReference type="ARBA" id="ARBA00022729"/>
    </source>
</evidence>
<feature type="signal peptide" evidence="5">
    <location>
        <begin position="1"/>
        <end position="23"/>
    </location>
</feature>
<accession>A0A6L6IJB0</accession>
<dbReference type="PANTHER" id="PTHR43108:SF8">
    <property type="entry name" value="SD21168P"/>
    <property type="match status" value="1"/>
</dbReference>
<dbReference type="Pfam" id="PF00884">
    <property type="entry name" value="Sulfatase"/>
    <property type="match status" value="1"/>
</dbReference>
<evidence type="ECO:0000313" key="8">
    <source>
        <dbReference type="Proteomes" id="UP000477739"/>
    </source>
</evidence>
<dbReference type="Gene3D" id="3.40.720.10">
    <property type="entry name" value="Alkaline Phosphatase, subunit A"/>
    <property type="match status" value="1"/>
</dbReference>
<dbReference type="PROSITE" id="PS00523">
    <property type="entry name" value="SULFATASE_1"/>
    <property type="match status" value="1"/>
</dbReference>
<protein>
    <submittedName>
        <fullName evidence="7">Sulfatase-like hydrolase/transferase</fullName>
    </submittedName>
</protein>
<dbReference type="Proteomes" id="UP000477739">
    <property type="component" value="Unassembled WGS sequence"/>
</dbReference>
<dbReference type="RefSeq" id="WP_155107583.1">
    <property type="nucleotide sequence ID" value="NZ_WMJZ01000006.1"/>
</dbReference>
<feature type="domain" description="Sulfatase N-terminal" evidence="6">
    <location>
        <begin position="39"/>
        <end position="375"/>
    </location>
</feature>
<dbReference type="OrthoDB" id="9803751at2"/>
<dbReference type="GO" id="GO:0016787">
    <property type="term" value="F:hydrolase activity"/>
    <property type="evidence" value="ECO:0007669"/>
    <property type="project" value="UniProtKB-KW"/>
</dbReference>
<keyword evidence="4" id="KW-0325">Glycoprotein</keyword>
<proteinExistence type="inferred from homology"/>
<keyword evidence="2 5" id="KW-0732">Signal</keyword>
<evidence type="ECO:0000313" key="7">
    <source>
        <dbReference type="EMBL" id="MTH45947.1"/>
    </source>
</evidence>
<dbReference type="InterPro" id="IPR017850">
    <property type="entry name" value="Alkaline_phosphatase_core_sf"/>
</dbReference>
<evidence type="ECO:0000256" key="1">
    <source>
        <dbReference type="ARBA" id="ARBA00008779"/>
    </source>
</evidence>
<comment type="similarity">
    <text evidence="1">Belongs to the sulfatase family.</text>
</comment>
<evidence type="ECO:0000256" key="3">
    <source>
        <dbReference type="ARBA" id="ARBA00022801"/>
    </source>
</evidence>
<comment type="caution">
    <text evidence="7">The sequence shown here is derived from an EMBL/GenBank/DDBJ whole genome shotgun (WGS) entry which is preliminary data.</text>
</comment>
<organism evidence="7 8">
    <name type="scientific">Intestinirhabdus alba</name>
    <dbReference type="NCBI Taxonomy" id="2899544"/>
    <lineage>
        <taxon>Bacteria</taxon>
        <taxon>Pseudomonadati</taxon>
        <taxon>Pseudomonadota</taxon>
        <taxon>Gammaproteobacteria</taxon>
        <taxon>Enterobacterales</taxon>
        <taxon>Enterobacteriaceae</taxon>
        <taxon>Intestinirhabdus</taxon>
    </lineage>
</organism>
<evidence type="ECO:0000259" key="6">
    <source>
        <dbReference type="Pfam" id="PF00884"/>
    </source>
</evidence>
<dbReference type="InterPro" id="IPR000917">
    <property type="entry name" value="Sulfatase_N"/>
</dbReference>
<gene>
    <name evidence="7" type="ORF">GJV78_06640</name>
</gene>
<dbReference type="EMBL" id="WMJZ01000006">
    <property type="protein sequence ID" value="MTH45947.1"/>
    <property type="molecule type" value="Genomic_DNA"/>
</dbReference>
<reference evidence="7 8" key="1">
    <citation type="submission" date="2019-11" db="EMBL/GenBank/DDBJ databases">
        <title>Escherichia alba sp. nov. isolated from the gut of plastic-eating superworms Zophobas atratus.</title>
        <authorList>
            <person name="Yang Y."/>
        </authorList>
    </citation>
    <scope>NUCLEOTIDE SEQUENCE [LARGE SCALE GENOMIC DNA]</scope>
    <source>
        <strain evidence="8">BIT-B35</strain>
    </source>
</reference>
<feature type="chain" id="PRO_5026879057" evidence="5">
    <location>
        <begin position="24"/>
        <end position="567"/>
    </location>
</feature>
<dbReference type="AlphaFoldDB" id="A0A6L6IJB0"/>
<dbReference type="PANTHER" id="PTHR43108">
    <property type="entry name" value="N-ACETYLGLUCOSAMINE-6-SULFATASE FAMILY MEMBER"/>
    <property type="match status" value="1"/>
</dbReference>
<dbReference type="InterPro" id="IPR024607">
    <property type="entry name" value="Sulfatase_CS"/>
</dbReference>
<keyword evidence="3 7" id="KW-0378">Hydrolase</keyword>
<dbReference type="CDD" id="cd16031">
    <property type="entry name" value="G6S_like"/>
    <property type="match status" value="1"/>
</dbReference>
<dbReference type="SUPFAM" id="SSF53649">
    <property type="entry name" value="Alkaline phosphatase-like"/>
    <property type="match status" value="1"/>
</dbReference>
<keyword evidence="8" id="KW-1185">Reference proteome</keyword>
<evidence type="ECO:0000256" key="5">
    <source>
        <dbReference type="SAM" id="SignalP"/>
    </source>
</evidence>
<name>A0A6L6IJB0_9ENTR</name>
<sequence>MYKLTLSAVALCCAQAFVPATHAANTSQSAGSNVTTQRPNIVYILLDDQRYDAFGFLNPRINTPHMDEIAHNGTYFKNAFVTTSLCSPSRASILTGMYAHNHGVSDNNPSDLSKLHYFPEELRKNGYQTAFFGKWHFGGADKTATAGFAGFDHWVGLLGQGDYYPINMYGQQAMLNVNGKLTPQKGYITDELTDYTVDWLNHIDKSKPFMVYLSHKGVHADFYPSIKYKGSMDKVTFPLPDTYADTPENYNGKPMWVKNQRNSWHGVDYPYNKKMDMQQFQRDYYETLRSVDDSVGRVQDWLKKNGLDKNTIVMVMGDNGFMFGEHGLIDKRTAYEESMRVPLIASGPGFGKGKVVEDVVANIDIAPTFLDAAGIKKPQNYDGASFLGLGTDRADQPKRKDYFVYEYFWEYNFPYTPTTFAIRTPQYKYIQYYGVWDTEELYDIKKDPHEKQNLIDSKDRNLIATKIALRQKLYEGLKDHNGRNIIPYNRRTEAGQVFRYQQSGQKMADFPTEWLRGNNPRDKYAGLIPDALDKDQTVENVFASFEKTEALIKEMMEKQKKSTETSD</sequence>